<organism evidence="3 4">
    <name type="scientific">Paenibacillus pasadenensis</name>
    <dbReference type="NCBI Taxonomy" id="217090"/>
    <lineage>
        <taxon>Bacteria</taxon>
        <taxon>Bacillati</taxon>
        <taxon>Bacillota</taxon>
        <taxon>Bacilli</taxon>
        <taxon>Bacillales</taxon>
        <taxon>Paenibacillaceae</taxon>
        <taxon>Paenibacillus</taxon>
    </lineage>
</organism>
<accession>A0A2N5NDC5</accession>
<comment type="caution">
    <text evidence="3">The sequence shown here is derived from an EMBL/GenBank/DDBJ whole genome shotgun (WGS) entry which is preliminary data.</text>
</comment>
<gene>
    <name evidence="3" type="ORF">B8V81_0450</name>
</gene>
<dbReference type="Gene3D" id="3.40.50.11090">
    <property type="match status" value="1"/>
</dbReference>
<keyword evidence="1" id="KW-0808">Transferase</keyword>
<feature type="domain" description="Glycosyl transferase family 1" evidence="2">
    <location>
        <begin position="607"/>
        <end position="701"/>
    </location>
</feature>
<evidence type="ECO:0000256" key="1">
    <source>
        <dbReference type="ARBA" id="ARBA00022679"/>
    </source>
</evidence>
<evidence type="ECO:0000259" key="2">
    <source>
        <dbReference type="Pfam" id="PF00534"/>
    </source>
</evidence>
<dbReference type="OrthoDB" id="9797829at2"/>
<evidence type="ECO:0000313" key="4">
    <source>
        <dbReference type="Proteomes" id="UP000234789"/>
    </source>
</evidence>
<dbReference type="GO" id="GO:0016757">
    <property type="term" value="F:glycosyltransferase activity"/>
    <property type="evidence" value="ECO:0007669"/>
    <property type="project" value="InterPro"/>
</dbReference>
<dbReference type="RefSeq" id="WP_084137257.1">
    <property type="nucleotide sequence ID" value="NZ_BIMM01000015.1"/>
</dbReference>
<dbReference type="InterPro" id="IPR001296">
    <property type="entry name" value="Glyco_trans_1"/>
</dbReference>
<keyword evidence="4" id="KW-1185">Reference proteome</keyword>
<reference evidence="3 4" key="1">
    <citation type="submission" date="2017-05" db="EMBL/GenBank/DDBJ databases">
        <title>Functional genome analysis of Paenibacillus pasadenensis strain R16: insights on endophytic life style and antifungal activity.</title>
        <authorList>
            <person name="Passera A."/>
            <person name="Marcolungo L."/>
            <person name="Casati P."/>
            <person name="Brasca M."/>
            <person name="Quaglino F."/>
            <person name="Delledonne M."/>
        </authorList>
    </citation>
    <scope>NUCLEOTIDE SEQUENCE [LARGE SCALE GENOMIC DNA]</scope>
    <source>
        <strain evidence="3 4">R16</strain>
    </source>
</reference>
<dbReference type="SUPFAM" id="SSF53756">
    <property type="entry name" value="UDP-Glycosyltransferase/glycogen phosphorylase"/>
    <property type="match status" value="2"/>
</dbReference>
<name>A0A2N5NDC5_9BACL</name>
<dbReference type="PANTHER" id="PTHR46401:SF2">
    <property type="entry name" value="GLYCOSYLTRANSFERASE WBBK-RELATED"/>
    <property type="match status" value="1"/>
</dbReference>
<dbReference type="EMBL" id="NFEZ01000001">
    <property type="protein sequence ID" value="PLT48318.1"/>
    <property type="molecule type" value="Genomic_DNA"/>
</dbReference>
<dbReference type="Gene3D" id="3.40.50.2000">
    <property type="entry name" value="Glycogen Phosphorylase B"/>
    <property type="match status" value="2"/>
</dbReference>
<dbReference type="PANTHER" id="PTHR46401">
    <property type="entry name" value="GLYCOSYLTRANSFERASE WBBK-RELATED"/>
    <property type="match status" value="1"/>
</dbReference>
<evidence type="ECO:0000313" key="3">
    <source>
        <dbReference type="EMBL" id="PLT48318.1"/>
    </source>
</evidence>
<dbReference type="AlphaFoldDB" id="A0A2N5NDC5"/>
<dbReference type="Proteomes" id="UP000234789">
    <property type="component" value="Unassembled WGS sequence"/>
</dbReference>
<sequence length="726" mass="84414">MRLNILLKKSYATLKYEGVPSFSKKTTSYIKRNILGNKIKHNHFKDILFINGCTLPHPSRYRIDHQIEQLHFNNFSADQVYYENLKLEDVKFYRAFVFFRCPVTDLIEDFIKEAKYYNKKCFFDIDDLVIDEEYVSTIAHLKTMRQQDLKQYMDGVNRMKRTMLLCDYILTTTEGMARELRKFNPQTFINRNVASEKMVELSLKAISQKKPDPQKVILGYFSGSITHNADFNMIKDTIIDIMVDDPNVYLKVVGLLDIPEEFNAIRDRILVEKFMDWTKLPQLIASVDINLAPVEDTIFNQAKSENKWTEAALVKVPTVASKVGAFEEIIESGTTGILCSNQEEWKQSLLKLIRDDLMRKEIGGMAFKKAVNSHTTVQTGYSLVEYFQTQLNESILFVLPSTQISGGVNVVIKHCHILRNNGMDVTILSMGDSEENLVNKEGSINVICCHKTLIHATFSKAVATLWTTLSWINGYSKILQKYYLVQNYETNFYEYGNVMKIWANLTYNSPNTIYITISKWCKDWLENRFKQTVKYAANGIDLSLFKETERDFSGKEKIKILIEGNSSDYYKNVDESFRISNMLDKGKFEIWYLSYKGEPKEWYKYDRFFHQVPHERVNEIYSQCHILLKSSLLESFSYPPLEMMATGGFAVVAPNEGNIEYLIDGENSLLYRQGDIEHGLEMIEKICNDSELRKKIIDKSRITVKERSWGLLEKDIMDLYQIRQNV</sequence>
<proteinExistence type="predicted"/>
<dbReference type="CDD" id="cd03801">
    <property type="entry name" value="GT4_PimA-like"/>
    <property type="match status" value="1"/>
</dbReference>
<protein>
    <submittedName>
        <fullName evidence="3">Lipopolysaccharide biosynthesis protein</fullName>
    </submittedName>
</protein>
<dbReference type="GO" id="GO:0009103">
    <property type="term" value="P:lipopolysaccharide biosynthetic process"/>
    <property type="evidence" value="ECO:0007669"/>
    <property type="project" value="TreeGrafter"/>
</dbReference>
<dbReference type="Pfam" id="PF13692">
    <property type="entry name" value="Glyco_trans_1_4"/>
    <property type="match status" value="1"/>
</dbReference>
<dbReference type="Pfam" id="PF00534">
    <property type="entry name" value="Glycos_transf_1"/>
    <property type="match status" value="1"/>
</dbReference>